<evidence type="ECO:0000256" key="2">
    <source>
        <dbReference type="SAM" id="SignalP"/>
    </source>
</evidence>
<evidence type="ECO:0000313" key="4">
    <source>
        <dbReference type="Proteomes" id="UP001224775"/>
    </source>
</evidence>
<dbReference type="Proteomes" id="UP001224775">
    <property type="component" value="Unassembled WGS sequence"/>
</dbReference>
<dbReference type="EMBL" id="JATAAI010000004">
    <property type="protein sequence ID" value="KAK1746475.1"/>
    <property type="molecule type" value="Genomic_DNA"/>
</dbReference>
<protein>
    <submittedName>
        <fullName evidence="3">Uncharacterized protein</fullName>
    </submittedName>
</protein>
<evidence type="ECO:0000313" key="3">
    <source>
        <dbReference type="EMBL" id="KAK1746475.1"/>
    </source>
</evidence>
<evidence type="ECO:0000256" key="1">
    <source>
        <dbReference type="SAM" id="Coils"/>
    </source>
</evidence>
<feature type="chain" id="PRO_5042124824" evidence="2">
    <location>
        <begin position="20"/>
        <end position="224"/>
    </location>
</feature>
<dbReference type="AlphaFoldDB" id="A0AAD9DI02"/>
<accession>A0AAD9DI02</accession>
<proteinExistence type="predicted"/>
<keyword evidence="4" id="KW-1185">Reference proteome</keyword>
<comment type="caution">
    <text evidence="3">The sequence shown here is derived from an EMBL/GenBank/DDBJ whole genome shotgun (WGS) entry which is preliminary data.</text>
</comment>
<keyword evidence="1" id="KW-0175">Coiled coil</keyword>
<keyword evidence="2" id="KW-0732">Signal</keyword>
<name>A0AAD9DI02_9STRA</name>
<gene>
    <name evidence="3" type="ORF">QTG54_003082</name>
</gene>
<sequence>MNIIILIASGLLAPHSIDAFQQHRINLPVRTSIQSSLRLSTEDDVQRLLEKARQLREEAATMSGKTLQEVEDEAKQQKLAQERIVEKARKEREQSSTGSRSSMQILPVPDDAKAQNEQAAAAVERAFKDGITRQTVKFALIGQEEAMSGELNEFPGGAKQIYRECGRPLTESLLRELRITPKSSGSSDENEQITSSATPPTVTLLGFRWLSYYLDRCCESFGFS</sequence>
<reference evidence="3" key="1">
    <citation type="submission" date="2023-06" db="EMBL/GenBank/DDBJ databases">
        <title>Survivors Of The Sea: Transcriptome response of Skeletonema marinoi to long-term dormancy.</title>
        <authorList>
            <person name="Pinder M.I.M."/>
            <person name="Kourtchenko O."/>
            <person name="Robertson E.K."/>
            <person name="Larsson T."/>
            <person name="Maumus F."/>
            <person name="Osuna-Cruz C.M."/>
            <person name="Vancaester E."/>
            <person name="Stenow R."/>
            <person name="Vandepoele K."/>
            <person name="Ploug H."/>
            <person name="Bruchert V."/>
            <person name="Godhe A."/>
            <person name="Topel M."/>
        </authorList>
    </citation>
    <scope>NUCLEOTIDE SEQUENCE</scope>
    <source>
        <strain evidence="3">R05AC</strain>
    </source>
</reference>
<organism evidence="3 4">
    <name type="scientific">Skeletonema marinoi</name>
    <dbReference type="NCBI Taxonomy" id="267567"/>
    <lineage>
        <taxon>Eukaryota</taxon>
        <taxon>Sar</taxon>
        <taxon>Stramenopiles</taxon>
        <taxon>Ochrophyta</taxon>
        <taxon>Bacillariophyta</taxon>
        <taxon>Coscinodiscophyceae</taxon>
        <taxon>Thalassiosirophycidae</taxon>
        <taxon>Thalassiosirales</taxon>
        <taxon>Skeletonemataceae</taxon>
        <taxon>Skeletonema</taxon>
        <taxon>Skeletonema marinoi-dohrnii complex</taxon>
    </lineage>
</organism>
<feature type="signal peptide" evidence="2">
    <location>
        <begin position="1"/>
        <end position="19"/>
    </location>
</feature>
<feature type="coiled-coil region" evidence="1">
    <location>
        <begin position="38"/>
        <end position="91"/>
    </location>
</feature>